<accession>A0A0F9K6B6</accession>
<keyword evidence="1" id="KW-1133">Transmembrane helix</keyword>
<sequence>MKFLKILNPFVWCINIFNYFAYLQFWSDVFNLSGKHQYEPYDFNKDIKYF</sequence>
<gene>
    <name evidence="2" type="ORF">LCGC14_1741340</name>
</gene>
<evidence type="ECO:0000313" key="2">
    <source>
        <dbReference type="EMBL" id="KKM06708.1"/>
    </source>
</evidence>
<organism evidence="2">
    <name type="scientific">marine sediment metagenome</name>
    <dbReference type="NCBI Taxonomy" id="412755"/>
    <lineage>
        <taxon>unclassified sequences</taxon>
        <taxon>metagenomes</taxon>
        <taxon>ecological metagenomes</taxon>
    </lineage>
</organism>
<feature type="transmembrane region" description="Helical" evidence="1">
    <location>
        <begin position="6"/>
        <end position="25"/>
    </location>
</feature>
<dbReference type="EMBL" id="LAZR01015931">
    <property type="protein sequence ID" value="KKM06708.1"/>
    <property type="molecule type" value="Genomic_DNA"/>
</dbReference>
<keyword evidence="1" id="KW-0472">Membrane</keyword>
<reference evidence="2" key="1">
    <citation type="journal article" date="2015" name="Nature">
        <title>Complex archaea that bridge the gap between prokaryotes and eukaryotes.</title>
        <authorList>
            <person name="Spang A."/>
            <person name="Saw J.H."/>
            <person name="Jorgensen S.L."/>
            <person name="Zaremba-Niedzwiedzka K."/>
            <person name="Martijn J."/>
            <person name="Lind A.E."/>
            <person name="van Eijk R."/>
            <person name="Schleper C."/>
            <person name="Guy L."/>
            <person name="Ettema T.J."/>
        </authorList>
    </citation>
    <scope>NUCLEOTIDE SEQUENCE</scope>
</reference>
<comment type="caution">
    <text evidence="2">The sequence shown here is derived from an EMBL/GenBank/DDBJ whole genome shotgun (WGS) entry which is preliminary data.</text>
</comment>
<dbReference type="AlphaFoldDB" id="A0A0F9K6B6"/>
<keyword evidence="1" id="KW-0812">Transmembrane</keyword>
<protein>
    <submittedName>
        <fullName evidence="2">Uncharacterized protein</fullName>
    </submittedName>
</protein>
<evidence type="ECO:0000256" key="1">
    <source>
        <dbReference type="SAM" id="Phobius"/>
    </source>
</evidence>
<proteinExistence type="predicted"/>
<name>A0A0F9K6B6_9ZZZZ</name>